<evidence type="ECO:0000256" key="1">
    <source>
        <dbReference type="SAM" id="MobiDB-lite"/>
    </source>
</evidence>
<dbReference type="EMBL" id="OZ034817">
    <property type="protein sequence ID" value="CAL1381567.1"/>
    <property type="molecule type" value="Genomic_DNA"/>
</dbReference>
<keyword evidence="3" id="KW-1185">Reference proteome</keyword>
<feature type="region of interest" description="Disordered" evidence="1">
    <location>
        <begin position="82"/>
        <end position="160"/>
    </location>
</feature>
<name>A0AAV2E732_9ROSI</name>
<feature type="region of interest" description="Disordered" evidence="1">
    <location>
        <begin position="1"/>
        <end position="33"/>
    </location>
</feature>
<protein>
    <submittedName>
        <fullName evidence="2">Uncharacterized protein</fullName>
    </submittedName>
</protein>
<evidence type="ECO:0000313" key="2">
    <source>
        <dbReference type="EMBL" id="CAL1381567.1"/>
    </source>
</evidence>
<accession>A0AAV2E732</accession>
<proteinExistence type="predicted"/>
<reference evidence="2 3" key="1">
    <citation type="submission" date="2024-04" db="EMBL/GenBank/DDBJ databases">
        <authorList>
            <person name="Fracassetti M."/>
        </authorList>
    </citation>
    <scope>NUCLEOTIDE SEQUENCE [LARGE SCALE GENOMIC DNA]</scope>
</reference>
<dbReference type="Proteomes" id="UP001497516">
    <property type="component" value="Chromosome 4"/>
</dbReference>
<dbReference type="AlphaFoldDB" id="A0AAV2E732"/>
<gene>
    <name evidence="2" type="ORF">LTRI10_LOCUS22940</name>
</gene>
<feature type="compositionally biased region" description="Basic and acidic residues" evidence="1">
    <location>
        <begin position="120"/>
        <end position="129"/>
    </location>
</feature>
<feature type="compositionally biased region" description="Acidic residues" evidence="1">
    <location>
        <begin position="84"/>
        <end position="115"/>
    </location>
</feature>
<feature type="compositionally biased region" description="Acidic residues" evidence="1">
    <location>
        <begin position="1"/>
        <end position="16"/>
    </location>
</feature>
<sequence>MGDSWDEAFGEYDPDAVQESPDASLAAHDGVEASVSRDIYHVYDSKYVDTSDDEYHEAMANLRAYGESKRRKVKARIVGHGEEVEQLDFFEEDESSSDDSEEEDGVNEEQEDPEPADVPPMKEARRADSNHSSYKLSEDSNHVSANLSDSEGGDIFDDAPQYDPHCNHNVLQFVTRMKFASPEEFKAVVVRHSVAAGAGLRWVRIKKSRR</sequence>
<evidence type="ECO:0000313" key="3">
    <source>
        <dbReference type="Proteomes" id="UP001497516"/>
    </source>
</evidence>
<organism evidence="2 3">
    <name type="scientific">Linum trigynum</name>
    <dbReference type="NCBI Taxonomy" id="586398"/>
    <lineage>
        <taxon>Eukaryota</taxon>
        <taxon>Viridiplantae</taxon>
        <taxon>Streptophyta</taxon>
        <taxon>Embryophyta</taxon>
        <taxon>Tracheophyta</taxon>
        <taxon>Spermatophyta</taxon>
        <taxon>Magnoliopsida</taxon>
        <taxon>eudicotyledons</taxon>
        <taxon>Gunneridae</taxon>
        <taxon>Pentapetalae</taxon>
        <taxon>rosids</taxon>
        <taxon>fabids</taxon>
        <taxon>Malpighiales</taxon>
        <taxon>Linaceae</taxon>
        <taxon>Linum</taxon>
    </lineage>
</organism>